<protein>
    <submittedName>
        <fullName evidence="1">Uncharacterized protein</fullName>
    </submittedName>
</protein>
<sequence>MPTPFLEFMMFTRKWFSTLRVGVSPYHMAYLKASFICRWKGVTYEPKSHLNQNFVRFTATARGWSTLQ</sequence>
<proteinExistence type="predicted"/>
<reference evidence="2" key="1">
    <citation type="journal article" date="2023" name="Front. Plant Sci.">
        <title>Chromosomal-level genome assembly of Melastoma candidum provides insights into trichome evolution.</title>
        <authorList>
            <person name="Zhong Y."/>
            <person name="Wu W."/>
            <person name="Sun C."/>
            <person name="Zou P."/>
            <person name="Liu Y."/>
            <person name="Dai S."/>
            <person name="Zhou R."/>
        </authorList>
    </citation>
    <scope>NUCLEOTIDE SEQUENCE [LARGE SCALE GENOMIC DNA]</scope>
</reference>
<organism evidence="1 2">
    <name type="scientific">Melastoma candidum</name>
    <dbReference type="NCBI Taxonomy" id="119954"/>
    <lineage>
        <taxon>Eukaryota</taxon>
        <taxon>Viridiplantae</taxon>
        <taxon>Streptophyta</taxon>
        <taxon>Embryophyta</taxon>
        <taxon>Tracheophyta</taxon>
        <taxon>Spermatophyta</taxon>
        <taxon>Magnoliopsida</taxon>
        <taxon>eudicotyledons</taxon>
        <taxon>Gunneridae</taxon>
        <taxon>Pentapetalae</taxon>
        <taxon>rosids</taxon>
        <taxon>malvids</taxon>
        <taxon>Myrtales</taxon>
        <taxon>Melastomataceae</taxon>
        <taxon>Melastomatoideae</taxon>
        <taxon>Melastomateae</taxon>
        <taxon>Melastoma</taxon>
    </lineage>
</organism>
<gene>
    <name evidence="1" type="ORF">MLD38_038065</name>
</gene>
<keyword evidence="2" id="KW-1185">Reference proteome</keyword>
<accession>A0ACB9KYQ6</accession>
<comment type="caution">
    <text evidence="1">The sequence shown here is derived from an EMBL/GenBank/DDBJ whole genome shotgun (WGS) entry which is preliminary data.</text>
</comment>
<name>A0ACB9KYQ6_9MYRT</name>
<evidence type="ECO:0000313" key="2">
    <source>
        <dbReference type="Proteomes" id="UP001057402"/>
    </source>
</evidence>
<dbReference type="EMBL" id="CM042891">
    <property type="protein sequence ID" value="KAI4302296.1"/>
    <property type="molecule type" value="Genomic_DNA"/>
</dbReference>
<evidence type="ECO:0000313" key="1">
    <source>
        <dbReference type="EMBL" id="KAI4302296.1"/>
    </source>
</evidence>
<dbReference type="Proteomes" id="UP001057402">
    <property type="component" value="Chromosome 12"/>
</dbReference>